<sequence length="96" mass="10480">MDKSLAALLLIDPVCPKPDIDAKTSRGLISERSLYAKPNLSITPGLKLWSSTSASRIKSIRIFFPSGDFKSSEILLLFLLWVKKGEPGFTSPSSTP</sequence>
<reference evidence="1" key="1">
    <citation type="submission" date="2020-05" db="EMBL/GenBank/DDBJ databases">
        <authorList>
            <person name="Chiriac C."/>
            <person name="Salcher M."/>
            <person name="Ghai R."/>
            <person name="Kavagutti S V."/>
        </authorList>
    </citation>
    <scope>NUCLEOTIDE SEQUENCE</scope>
</reference>
<name>A0A6J7PVS9_9ZZZZ</name>
<evidence type="ECO:0000313" key="1">
    <source>
        <dbReference type="EMBL" id="CAB5007393.1"/>
    </source>
</evidence>
<proteinExistence type="predicted"/>
<dbReference type="EMBL" id="CAFBPE010000051">
    <property type="protein sequence ID" value="CAB5007393.1"/>
    <property type="molecule type" value="Genomic_DNA"/>
</dbReference>
<gene>
    <name evidence="1" type="ORF">UFOPK4065_00736</name>
</gene>
<organism evidence="1">
    <name type="scientific">freshwater metagenome</name>
    <dbReference type="NCBI Taxonomy" id="449393"/>
    <lineage>
        <taxon>unclassified sequences</taxon>
        <taxon>metagenomes</taxon>
        <taxon>ecological metagenomes</taxon>
    </lineage>
</organism>
<protein>
    <submittedName>
        <fullName evidence="1">Unannotated protein</fullName>
    </submittedName>
</protein>
<accession>A0A6J7PVS9</accession>
<dbReference type="AlphaFoldDB" id="A0A6J7PVS9"/>